<organism evidence="8 9">
    <name type="scientific">Pengzhenrongella frigida</name>
    <dbReference type="NCBI Taxonomy" id="1259133"/>
    <lineage>
        <taxon>Bacteria</taxon>
        <taxon>Bacillati</taxon>
        <taxon>Actinomycetota</taxon>
        <taxon>Actinomycetes</taxon>
        <taxon>Micrococcales</taxon>
        <taxon>Pengzhenrongella</taxon>
    </lineage>
</organism>
<evidence type="ECO:0000259" key="7">
    <source>
        <dbReference type="PROSITE" id="PS50850"/>
    </source>
</evidence>
<dbReference type="GO" id="GO:0005886">
    <property type="term" value="C:plasma membrane"/>
    <property type="evidence" value="ECO:0007669"/>
    <property type="project" value="UniProtKB-SubCell"/>
</dbReference>
<name>A0A4Q5N4B9_9MICO</name>
<accession>A0A4Q5N4B9</accession>
<dbReference type="EMBL" id="SDWW01000001">
    <property type="protein sequence ID" value="RYV53070.1"/>
    <property type="molecule type" value="Genomic_DNA"/>
</dbReference>
<evidence type="ECO:0000256" key="6">
    <source>
        <dbReference type="SAM" id="Phobius"/>
    </source>
</evidence>
<dbReference type="CDD" id="cd17324">
    <property type="entry name" value="MFS_NepI_like"/>
    <property type="match status" value="1"/>
</dbReference>
<dbReference type="AlphaFoldDB" id="A0A4Q5N4B9"/>
<dbReference type="InterPro" id="IPR036259">
    <property type="entry name" value="MFS_trans_sf"/>
</dbReference>
<reference evidence="8 9" key="1">
    <citation type="submission" date="2019-01" db="EMBL/GenBank/DDBJ databases">
        <title>Novel species of Cellulomonas.</title>
        <authorList>
            <person name="Liu Q."/>
            <person name="Xin Y.-H."/>
        </authorList>
    </citation>
    <scope>NUCLEOTIDE SEQUENCE [LARGE SCALE GENOMIC DNA]</scope>
    <source>
        <strain evidence="8 9">HLT2-17</strain>
    </source>
</reference>
<dbReference type="PANTHER" id="PTHR43124:SF3">
    <property type="entry name" value="CHLORAMPHENICOL EFFLUX PUMP RV0191"/>
    <property type="match status" value="1"/>
</dbReference>
<feature type="transmembrane region" description="Helical" evidence="6">
    <location>
        <begin position="121"/>
        <end position="143"/>
    </location>
</feature>
<dbReference type="PROSITE" id="PS50850">
    <property type="entry name" value="MFS"/>
    <property type="match status" value="1"/>
</dbReference>
<evidence type="ECO:0000313" key="9">
    <source>
        <dbReference type="Proteomes" id="UP000293764"/>
    </source>
</evidence>
<keyword evidence="9" id="KW-1185">Reference proteome</keyword>
<dbReference type="InterPro" id="IPR020846">
    <property type="entry name" value="MFS_dom"/>
</dbReference>
<feature type="transmembrane region" description="Helical" evidence="6">
    <location>
        <begin position="344"/>
        <end position="364"/>
    </location>
</feature>
<dbReference type="OrthoDB" id="2810795at2"/>
<comment type="subcellular location">
    <subcellularLocation>
        <location evidence="1">Cell membrane</location>
        <topology evidence="1">Multi-pass membrane protein</topology>
    </subcellularLocation>
</comment>
<protein>
    <submittedName>
        <fullName evidence="8">MFS transporter</fullName>
    </submittedName>
</protein>
<proteinExistence type="predicted"/>
<feature type="transmembrane region" description="Helical" evidence="6">
    <location>
        <begin position="231"/>
        <end position="250"/>
    </location>
</feature>
<evidence type="ECO:0000256" key="4">
    <source>
        <dbReference type="ARBA" id="ARBA00022989"/>
    </source>
</evidence>
<dbReference type="SUPFAM" id="SSF103473">
    <property type="entry name" value="MFS general substrate transporter"/>
    <property type="match status" value="1"/>
</dbReference>
<dbReference type="Proteomes" id="UP000293764">
    <property type="component" value="Unassembled WGS sequence"/>
</dbReference>
<feature type="transmembrane region" description="Helical" evidence="6">
    <location>
        <begin position="149"/>
        <end position="171"/>
    </location>
</feature>
<feature type="transmembrane region" description="Helical" evidence="6">
    <location>
        <begin position="257"/>
        <end position="275"/>
    </location>
</feature>
<dbReference type="Gene3D" id="1.20.1250.20">
    <property type="entry name" value="MFS general substrate transporter like domains"/>
    <property type="match status" value="1"/>
</dbReference>
<feature type="domain" description="Major facilitator superfamily (MFS) profile" evidence="7">
    <location>
        <begin position="1"/>
        <end position="367"/>
    </location>
</feature>
<feature type="transmembrane region" description="Helical" evidence="6">
    <location>
        <begin position="191"/>
        <end position="211"/>
    </location>
</feature>
<feature type="transmembrane region" description="Helical" evidence="6">
    <location>
        <begin position="62"/>
        <end position="82"/>
    </location>
</feature>
<evidence type="ECO:0000256" key="1">
    <source>
        <dbReference type="ARBA" id="ARBA00004651"/>
    </source>
</evidence>
<feature type="transmembrane region" description="Helical" evidence="6">
    <location>
        <begin position="314"/>
        <end position="338"/>
    </location>
</feature>
<evidence type="ECO:0000256" key="3">
    <source>
        <dbReference type="ARBA" id="ARBA00022692"/>
    </source>
</evidence>
<feature type="transmembrane region" description="Helical" evidence="6">
    <location>
        <begin position="281"/>
        <end position="302"/>
    </location>
</feature>
<sequence length="373" mass="37985">MALTGFVLIATETMPAGLLPQIAAGMGVTEPAVGQYVSAYALGTVIAAIPAITLTRGLRRKPLLLLGLTGFLVANTITAFSPDLVLSLATRFLAGAFSGLMWGMLAGYARRITAPDLAGRALSIASLGTPIGLAVGTPFGSWLGTTFDWRWSFGALSILTLVTLALIVTLVPDAPGQRAETRMPLHRVATLPGVAAILAVIFVWMLAHNTVYTYISAYLRTADVGLTVDTALVVFGVAALVGIWITGAVVDRALRPLVLASIGLFAVAGGVFLLGHDSLTAVLIAITLWGVAFGGAAAQVQTAIGDASGENADVANALVGVSFNLAIFTAGVVGALLISGGDGLVLPTAMIGLALVALSIAAVARRSAFPAGR</sequence>
<comment type="caution">
    <text evidence="8">The sequence shown here is derived from an EMBL/GenBank/DDBJ whole genome shotgun (WGS) entry which is preliminary data.</text>
</comment>
<dbReference type="InterPro" id="IPR050189">
    <property type="entry name" value="MFS_Efflux_Transporters"/>
</dbReference>
<feature type="transmembrane region" description="Helical" evidence="6">
    <location>
        <begin position="36"/>
        <end position="55"/>
    </location>
</feature>
<dbReference type="InterPro" id="IPR011701">
    <property type="entry name" value="MFS"/>
</dbReference>
<evidence type="ECO:0000256" key="2">
    <source>
        <dbReference type="ARBA" id="ARBA00022475"/>
    </source>
</evidence>
<dbReference type="Pfam" id="PF07690">
    <property type="entry name" value="MFS_1"/>
    <property type="match status" value="1"/>
</dbReference>
<keyword evidence="5 6" id="KW-0472">Membrane</keyword>
<dbReference type="PANTHER" id="PTHR43124">
    <property type="entry name" value="PURINE EFFLUX PUMP PBUE"/>
    <property type="match status" value="1"/>
</dbReference>
<dbReference type="GO" id="GO:0022857">
    <property type="term" value="F:transmembrane transporter activity"/>
    <property type="evidence" value="ECO:0007669"/>
    <property type="project" value="InterPro"/>
</dbReference>
<keyword evidence="2" id="KW-1003">Cell membrane</keyword>
<gene>
    <name evidence="8" type="ORF">EUA98_00720</name>
</gene>
<feature type="transmembrane region" description="Helical" evidence="6">
    <location>
        <begin position="88"/>
        <end position="109"/>
    </location>
</feature>
<evidence type="ECO:0000313" key="8">
    <source>
        <dbReference type="EMBL" id="RYV53070.1"/>
    </source>
</evidence>
<keyword evidence="4 6" id="KW-1133">Transmembrane helix</keyword>
<keyword evidence="3 6" id="KW-0812">Transmembrane</keyword>
<evidence type="ECO:0000256" key="5">
    <source>
        <dbReference type="ARBA" id="ARBA00023136"/>
    </source>
</evidence>